<evidence type="ECO:0000313" key="13">
    <source>
        <dbReference type="EMBL" id="OMH60456.1"/>
    </source>
</evidence>
<dbReference type="Proteomes" id="UP000300237">
    <property type="component" value="Chromosome"/>
</dbReference>
<evidence type="ECO:0000313" key="15">
    <source>
        <dbReference type="EMBL" id="VCU50797.1"/>
    </source>
</evidence>
<dbReference type="Proteomes" id="UP000049023">
    <property type="component" value="Unassembled WGS sequence"/>
</dbReference>
<dbReference type="EMBL" id="JAGIZI010000011">
    <property type="protein sequence ID" value="MBP0683319.1"/>
    <property type="molecule type" value="Genomic_DNA"/>
</dbReference>
<dbReference type="EMBL" id="CHKL01000158">
    <property type="protein sequence ID" value="COW17286.1"/>
    <property type="molecule type" value="Genomic_DNA"/>
</dbReference>
<evidence type="ECO:0000313" key="11">
    <source>
        <dbReference type="EMBL" id="COX89759.1"/>
    </source>
</evidence>
<evidence type="ECO:0000313" key="2">
    <source>
        <dbReference type="EMBL" id="CFE59011.1"/>
    </source>
</evidence>
<evidence type="ECO:0000313" key="26">
    <source>
        <dbReference type="Proteomes" id="UP000050164"/>
    </source>
</evidence>
<evidence type="ECO:0000313" key="18">
    <source>
        <dbReference type="Proteomes" id="UP000044938"/>
    </source>
</evidence>
<name>A0A045GTP0_MYCTX</name>
<dbReference type="Proteomes" id="UP000048948">
    <property type="component" value="Unassembled WGS sequence"/>
</dbReference>
<dbReference type="Proteomes" id="UP000050164">
    <property type="component" value="Unassembled WGS sequence"/>
</dbReference>
<dbReference type="Proteomes" id="UP000256381">
    <property type="component" value="Unassembled WGS sequence"/>
</dbReference>
<dbReference type="Proteomes" id="UP000045842">
    <property type="component" value="Unassembled WGS sequence"/>
</dbReference>
<reference evidence="13 27" key="6">
    <citation type="submission" date="2017-02" db="EMBL/GenBank/DDBJ databases">
        <title>Protein polymorphisms may explain contrasting epidemiological fitness of two variants of a multidrug-resistant Mycobacterium tuberculosis strain.</title>
        <authorList>
            <person name="Bigi M.M."/>
            <person name="Lopez B."/>
            <person name="Blanco F.C."/>
            <person name="Sasiain M.C."/>
            <person name="De La Barrera S."/>
            <person name="Ritacco V."/>
            <person name="Bigi F."/>
            <person name="Soria M.A."/>
        </authorList>
    </citation>
    <scope>NUCLEOTIDE SEQUENCE [LARGE SCALE GENOMIC DNA]</scope>
    <source>
        <strain evidence="13 27">6548</strain>
    </source>
</reference>
<dbReference type="PATRIC" id="fig|1773.206.peg.3097"/>
<dbReference type="EMBL" id="LR027516">
    <property type="protein sequence ID" value="VCU50797.1"/>
    <property type="molecule type" value="Genomic_DNA"/>
</dbReference>
<evidence type="ECO:0000313" key="21">
    <source>
        <dbReference type="Proteomes" id="UP000048289"/>
    </source>
</evidence>
<evidence type="ECO:0000313" key="12">
    <source>
        <dbReference type="EMBL" id="MBP0683319.1"/>
    </source>
</evidence>
<evidence type="ECO:0000313" key="22">
    <source>
        <dbReference type="Proteomes" id="UP000048600"/>
    </source>
</evidence>
<dbReference type="EMBL" id="LWDQ01000001">
    <property type="protein sequence ID" value="OMH60456.1"/>
    <property type="molecule type" value="Genomic_DNA"/>
</dbReference>
<dbReference type="Proteomes" id="UP000038802">
    <property type="component" value="Unassembled WGS sequence"/>
</dbReference>
<evidence type="ECO:0000313" key="7">
    <source>
        <dbReference type="EMBL" id="COV09762.1"/>
    </source>
</evidence>
<evidence type="ECO:0000313" key="20">
    <source>
        <dbReference type="Proteomes" id="UP000046947"/>
    </source>
</evidence>
<dbReference type="EMBL" id="CNFT01000894">
    <property type="protein sequence ID" value="CKS52060.1"/>
    <property type="molecule type" value="Genomic_DNA"/>
</dbReference>
<gene>
    <name evidence="13" type="ORF">A4S10_02635</name>
    <name evidence="15" type="ORF">DKC2_2648</name>
    <name evidence="14" type="ORF">DSJ38_17190</name>
    <name evidence="10" type="ORF">ERS007679_04263</name>
    <name evidence="1" type="ORF">ERS007681_02607</name>
    <name evidence="2" type="ORF">ERS007688_02750</name>
    <name evidence="7" type="ORF">ERS007703_00516</name>
    <name evidence="8" type="ORF">ERS007720_01464</name>
    <name evidence="11" type="ORF">ERS007739_01858</name>
    <name evidence="9" type="ORF">ERS007741_01714</name>
    <name evidence="5" type="ORF">ERS027646_03705</name>
    <name evidence="4" type="ORF">ERS027659_03217</name>
    <name evidence="3" type="ORF">ERS027661_00474</name>
    <name evidence="6" type="ORF">ERS094118_02058</name>
    <name evidence="12" type="ORF">J8J21_09325</name>
</gene>
<protein>
    <submittedName>
        <fullName evidence="11">Uncharacterized protein</fullName>
    </submittedName>
</protein>
<dbReference type="EMBL" id="CFOH01000499">
    <property type="protein sequence ID" value="CFE59011.1"/>
    <property type="molecule type" value="Genomic_DNA"/>
</dbReference>
<reference evidence="15 29" key="8">
    <citation type="submission" date="2018-08" db="EMBL/GenBank/DDBJ databases">
        <authorList>
            <person name="Fokvardsen B D."/>
            <person name="Norman A."/>
        </authorList>
    </citation>
    <scope>NUCLEOTIDE SEQUENCE [LARGE SCALE GENOMIC DNA]</scope>
    <source>
        <strain evidence="15 29">DKC2</strain>
    </source>
</reference>
<evidence type="ECO:0000313" key="10">
    <source>
        <dbReference type="EMBL" id="COW75598.1"/>
    </source>
</evidence>
<evidence type="ECO:0000313" key="1">
    <source>
        <dbReference type="EMBL" id="CFE40694.1"/>
    </source>
</evidence>
<dbReference type="Proteomes" id="UP000044938">
    <property type="component" value="Unassembled WGS sequence"/>
</dbReference>
<dbReference type="EMBL" id="CSBK01000776">
    <property type="protein sequence ID" value="COX89759.1"/>
    <property type="molecule type" value="Genomic_DNA"/>
</dbReference>
<dbReference type="EMBL" id="CSAD01001014">
    <property type="protein sequence ID" value="COW75598.1"/>
    <property type="molecule type" value="Genomic_DNA"/>
</dbReference>
<reference evidence="7" key="1">
    <citation type="submission" date="2015-03" db="EMBL/GenBank/DDBJ databases">
        <authorList>
            <person name="Murphy D."/>
        </authorList>
    </citation>
    <scope>NUCLEOTIDE SEQUENCE [LARGE SCALE GENOMIC DNA]</scope>
    <source>
        <strain evidence="7">K00500041</strain>
    </source>
</reference>
<evidence type="ECO:0000313" key="19">
    <source>
        <dbReference type="Proteomes" id="UP000045842"/>
    </source>
</evidence>
<dbReference type="EMBL" id="CSAJ01000147">
    <property type="protein sequence ID" value="COW02721.1"/>
    <property type="molecule type" value="Genomic_DNA"/>
</dbReference>
<evidence type="ECO:0000313" key="9">
    <source>
        <dbReference type="EMBL" id="COW17286.1"/>
    </source>
</evidence>
<dbReference type="EMBL" id="CFOE01000360">
    <property type="protein sequence ID" value="CFE40694.1"/>
    <property type="molecule type" value="Genomic_DNA"/>
</dbReference>
<dbReference type="EMBL" id="CSAE01000030">
    <property type="protein sequence ID" value="COV09762.1"/>
    <property type="molecule type" value="Genomic_DNA"/>
</dbReference>
<dbReference type="EMBL" id="CNGE01000927">
    <property type="protein sequence ID" value="CKT50714.1"/>
    <property type="molecule type" value="Genomic_DNA"/>
</dbReference>
<sequence>MDDIAAFKLDSLPDITFTVTRAISSGGENPAGFLNFAARREQPEILGGGGRPGPVGPEAVDTPRIRGGKVPFVFRTLPGYTFYASQIEPRVGDPEGPTLLAGFGNIPETSQRSPGWIRITCKGPDDDEELEFFGFAGPES</sequence>
<dbReference type="Proteomes" id="UP000671119">
    <property type="component" value="Unassembled WGS sequence"/>
</dbReference>
<proteinExistence type="predicted"/>
<dbReference type="EMBL" id="COPH01000014">
    <property type="protein sequence ID" value="CLW18372.1"/>
    <property type="molecule type" value="Genomic_DNA"/>
</dbReference>
<dbReference type="Proteomes" id="UP000039021">
    <property type="component" value="Unassembled WGS sequence"/>
</dbReference>
<reference evidence="16 17" key="2">
    <citation type="submission" date="2015-03" db="EMBL/GenBank/DDBJ databases">
        <authorList>
            <consortium name="Pathogen Informatics"/>
        </authorList>
    </citation>
    <scope>NUCLEOTIDE SEQUENCE [LARGE SCALE GENOMIC DNA]</scope>
    <source>
        <strain evidence="5 23">Bir 172</strain>
        <strain evidence="4 26">Bir 185</strain>
        <strain evidence="3 24">Bir 187</strain>
        <strain evidence="10 19">G09801536</strain>
        <strain evidence="1 21">G09901357</strain>
        <strain evidence="2 20">H09601792</strain>
        <strain evidence="16">K00500041</strain>
        <strain evidence="8 18">M09401471</strain>
        <strain evidence="17">N09902308</strain>
        <strain evidence="9 22">P00601463</strain>
    </source>
</reference>
<dbReference type="RefSeq" id="WP_003412921.1">
    <property type="nucleotide sequence ID" value="NZ_AP017901.1"/>
</dbReference>
<dbReference type="EMBL" id="QTBD01000200">
    <property type="protein sequence ID" value="REQ49042.1"/>
    <property type="molecule type" value="Genomic_DNA"/>
</dbReference>
<evidence type="ECO:0000313" key="5">
    <source>
        <dbReference type="EMBL" id="CKT50714.1"/>
    </source>
</evidence>
<dbReference type="AlphaFoldDB" id="A0A045GTP0"/>
<evidence type="ECO:0000313" key="6">
    <source>
        <dbReference type="EMBL" id="CLW18372.1"/>
    </source>
</evidence>
<evidence type="ECO:0000313" key="17">
    <source>
        <dbReference type="Proteomes" id="UP000039021"/>
    </source>
</evidence>
<dbReference type="Proteomes" id="UP000048289">
    <property type="component" value="Unassembled WGS sequence"/>
</dbReference>
<evidence type="ECO:0000313" key="8">
    <source>
        <dbReference type="EMBL" id="COW02721.1"/>
    </source>
</evidence>
<evidence type="ECO:0000313" key="16">
    <source>
        <dbReference type="Proteomes" id="UP000038802"/>
    </source>
</evidence>
<evidence type="ECO:0000313" key="3">
    <source>
        <dbReference type="EMBL" id="CKR02966.1"/>
    </source>
</evidence>
<reference evidence="11 25" key="3">
    <citation type="submission" date="2015-03" db="EMBL/GenBank/DDBJ databases">
        <authorList>
            <consortium name="Pathogen Informatics"/>
            <person name="Murphy D."/>
        </authorList>
    </citation>
    <scope>NUCLEOTIDE SEQUENCE</scope>
    <source>
        <strain evidence="6 25">0268S</strain>
        <strain evidence="11">N09902308</strain>
    </source>
</reference>
<reference evidence="14 28" key="5">
    <citation type="journal article" date="2017" name="N. Engl. J. Med.">
        <title>Transmission of Extensively Drug-Resistant Tuberculosis in South Africa.</title>
        <authorList>
            <person name="Shah N.S."/>
            <person name="Auld S.C."/>
            <person name="Brust J.C."/>
            <person name="Mathema B."/>
            <person name="Ismail N."/>
            <person name="Moodley P."/>
            <person name="Mlisana K."/>
            <person name="Allana S."/>
            <person name="Campbell A."/>
            <person name="Mthiyane T."/>
            <person name="Morris N."/>
            <person name="Mpangase P."/>
            <person name="van der Meulen H."/>
            <person name="Omar S.V."/>
            <person name="Brown T.S."/>
            <person name="Narechania A."/>
            <person name="Shaskina E."/>
            <person name="Kapwata T."/>
            <person name="Kreiswirth B."/>
            <person name="Gandhi N.R."/>
        </authorList>
    </citation>
    <scope>NUCLEOTIDE SEQUENCE [LARGE SCALE GENOMIC DNA]</scope>
    <source>
        <strain evidence="14 28">32301_S10</strain>
    </source>
</reference>
<reference evidence="13 27" key="4">
    <citation type="submission" date="2016-04" db="EMBL/GenBank/DDBJ databases">
        <authorList>
            <person name="Bigi M."/>
            <person name="Bigi F."/>
            <person name="Soria M.A."/>
        </authorList>
    </citation>
    <scope>NUCLEOTIDE SEQUENCE [LARGE SCALE GENOMIC DNA]</scope>
    <source>
        <strain evidence="13 27">6548</strain>
    </source>
</reference>
<dbReference type="Proteomes" id="UP000046947">
    <property type="component" value="Unassembled WGS sequence"/>
</dbReference>
<organism evidence="11 17">
    <name type="scientific">Mycobacterium tuberculosis</name>
    <dbReference type="NCBI Taxonomy" id="1773"/>
    <lineage>
        <taxon>Bacteria</taxon>
        <taxon>Bacillati</taxon>
        <taxon>Actinomycetota</taxon>
        <taxon>Actinomycetes</taxon>
        <taxon>Mycobacteriales</taxon>
        <taxon>Mycobacteriaceae</taxon>
        <taxon>Mycobacterium</taxon>
        <taxon>Mycobacterium tuberculosis complex</taxon>
    </lineage>
</organism>
<evidence type="ECO:0000313" key="25">
    <source>
        <dbReference type="Proteomes" id="UP000050139"/>
    </source>
</evidence>
<evidence type="ECO:0000313" key="14">
    <source>
        <dbReference type="EMBL" id="REQ49042.1"/>
    </source>
</evidence>
<dbReference type="Proteomes" id="UP000050139">
    <property type="component" value="Unassembled WGS sequence"/>
</dbReference>
<evidence type="ECO:0000313" key="4">
    <source>
        <dbReference type="EMBL" id="CKS52060.1"/>
    </source>
</evidence>
<dbReference type="Proteomes" id="UP000189452">
    <property type="component" value="Chromosome"/>
</dbReference>
<evidence type="ECO:0000313" key="23">
    <source>
        <dbReference type="Proteomes" id="UP000048948"/>
    </source>
</evidence>
<dbReference type="STRING" id="115862.BBG46_13185"/>
<reference evidence="14" key="7">
    <citation type="submission" date="2018-07" db="EMBL/GenBank/DDBJ databases">
        <authorList>
            <person name="Shah S."/>
            <person name="Brown T."/>
            <person name="Auld S."/>
            <person name="Bratton K."/>
            <person name="Narechania A."/>
            <person name="Mathema B."/>
            <person name="Gandhi N."/>
        </authorList>
    </citation>
    <scope>NUCLEOTIDE SEQUENCE</scope>
    <source>
        <strain evidence="14">32301_S10</strain>
    </source>
</reference>
<dbReference type="EMBL" id="CNFU01000056">
    <property type="protein sequence ID" value="CKR02966.1"/>
    <property type="molecule type" value="Genomic_DNA"/>
</dbReference>
<evidence type="ECO:0000313" key="24">
    <source>
        <dbReference type="Proteomes" id="UP000049023"/>
    </source>
</evidence>
<accession>A0A045GTP0</accession>
<dbReference type="Proteomes" id="UP000048600">
    <property type="component" value="Unassembled WGS sequence"/>
</dbReference>
<reference evidence="12 30" key="9">
    <citation type="submission" date="2021-03" db="EMBL/GenBank/DDBJ databases">
        <title>Whole Genome Sequencing of Mycobacterium tuberculosis clinical isolates from Arunachal Pradesh, India.</title>
        <authorList>
            <person name="Singh S."/>
            <person name="Mudliar S.R."/>
            <person name="Kulsum U."/>
            <person name="Rufai S.B."/>
            <person name="Singh P.K."/>
            <person name="Umpo M."/>
            <person name="Nyori M."/>
        </authorList>
    </citation>
    <scope>NUCLEOTIDE SEQUENCE [LARGE SCALE GENOMIC DNA]</scope>
    <source>
        <strain evidence="12 30">OMICS/BPL/0142/20/SP</strain>
    </source>
</reference>
<evidence type="ECO:0000313" key="29">
    <source>
        <dbReference type="Proteomes" id="UP000300237"/>
    </source>
</evidence>
<evidence type="ECO:0000313" key="28">
    <source>
        <dbReference type="Proteomes" id="UP000256381"/>
    </source>
</evidence>
<evidence type="ECO:0000313" key="27">
    <source>
        <dbReference type="Proteomes" id="UP000189452"/>
    </source>
</evidence>
<evidence type="ECO:0000313" key="30">
    <source>
        <dbReference type="Proteomes" id="UP000671119"/>
    </source>
</evidence>